<keyword evidence="5 8" id="KW-0863">Zinc-finger</keyword>
<feature type="region of interest" description="Disordered" evidence="9">
    <location>
        <begin position="1"/>
        <end position="89"/>
    </location>
</feature>
<proteinExistence type="predicted"/>
<organism evidence="11 12">
    <name type="scientific">Zea mays</name>
    <name type="common">Maize</name>
    <dbReference type="NCBI Taxonomy" id="4577"/>
    <lineage>
        <taxon>Eukaryota</taxon>
        <taxon>Viridiplantae</taxon>
        <taxon>Streptophyta</taxon>
        <taxon>Embryophyta</taxon>
        <taxon>Tracheophyta</taxon>
        <taxon>Spermatophyta</taxon>
        <taxon>Magnoliopsida</taxon>
        <taxon>Liliopsida</taxon>
        <taxon>Poales</taxon>
        <taxon>Poaceae</taxon>
        <taxon>PACMAD clade</taxon>
        <taxon>Panicoideae</taxon>
        <taxon>Andropogonodae</taxon>
        <taxon>Andropogoneae</taxon>
        <taxon>Tripsacinae</taxon>
        <taxon>Zea</taxon>
    </lineage>
</organism>
<dbReference type="SMART" id="SM00184">
    <property type="entry name" value="RING"/>
    <property type="match status" value="1"/>
</dbReference>
<evidence type="ECO:0000256" key="9">
    <source>
        <dbReference type="SAM" id="MobiDB-lite"/>
    </source>
</evidence>
<dbReference type="EMBL" id="NCVQ01000006">
    <property type="protein sequence ID" value="PWZ20696.1"/>
    <property type="molecule type" value="Genomic_DNA"/>
</dbReference>
<name>A0A3L6EIA8_MAIZE</name>
<dbReference type="InterPro" id="IPR013083">
    <property type="entry name" value="Znf_RING/FYVE/PHD"/>
</dbReference>
<sequence>MERYSDMRPKAEVSYLGRGSRFSSRNQSSEERTNHSSDKPGSSTRFNPTKARIGGNQGRPRYVCDSFKSPSSKVSPAGSSKFPLSKFEERRRQPFVPGFDIAESSRRKADAKQLQGSKKIAAENDSSDNLRGESEGFTTEQVVKPEGSHVVGHSGVSAYTVGSLVQTASLGSRTHRQKHKEVNLGTPGASSSTLTNRSTIPGNSTMGVRPAYGHVNGGQIHGLKNLGCSSVPDAQPSGCPSESVISRRRFEFMRKRAFDQESSSRSVNLSLGHSTPTDIRRIRMNEQSLCQQIPRSSSRSHQESAGSVRTRRPSPHATRMSVPDGRADGVLSLHESSTKDVQPAQEHLSLEEVSTESSIRPFFVEFDNNIFSSSHLRRSSTRAERGRPSSLFEESPRQMFHSLMGERDRHRHITMEGITEVLAALERIEQQAELTYDQLLMLEANLFFGAFASYDRHRDMRMDIDDMSYEELLALEERIGSVSTALSEEQFTKCLKRSIYSQVALEVNKSTVDDMKCSICQEEYAEGEEVGRLPCEHRYHVCCIGQWLGQKNWCPVCKASAVPSKG</sequence>
<dbReference type="GO" id="GO:0008270">
    <property type="term" value="F:zinc ion binding"/>
    <property type="evidence" value="ECO:0007669"/>
    <property type="project" value="UniProtKB-KW"/>
</dbReference>
<gene>
    <name evidence="11" type="ORF">Zm00014a_012881</name>
</gene>
<evidence type="ECO:0000256" key="3">
    <source>
        <dbReference type="ARBA" id="ARBA00022679"/>
    </source>
</evidence>
<dbReference type="PROSITE" id="PS50089">
    <property type="entry name" value="ZF_RING_2"/>
    <property type="match status" value="1"/>
</dbReference>
<dbReference type="GO" id="GO:0061630">
    <property type="term" value="F:ubiquitin protein ligase activity"/>
    <property type="evidence" value="ECO:0007669"/>
    <property type="project" value="UniProtKB-EC"/>
</dbReference>
<evidence type="ECO:0000256" key="2">
    <source>
        <dbReference type="ARBA" id="ARBA00012483"/>
    </source>
</evidence>
<feature type="region of interest" description="Disordered" evidence="9">
    <location>
        <begin position="291"/>
        <end position="330"/>
    </location>
</feature>
<evidence type="ECO:0000256" key="5">
    <source>
        <dbReference type="ARBA" id="ARBA00022771"/>
    </source>
</evidence>
<keyword evidence="3" id="KW-0808">Transferase</keyword>
<dbReference type="EC" id="2.3.2.27" evidence="2"/>
<keyword evidence="4" id="KW-0479">Metal-binding</keyword>
<feature type="compositionally biased region" description="Basic and acidic residues" evidence="9">
    <location>
        <begin position="28"/>
        <end position="38"/>
    </location>
</feature>
<feature type="compositionally biased region" description="Low complexity" evidence="9">
    <location>
        <begin position="68"/>
        <end position="81"/>
    </location>
</feature>
<evidence type="ECO:0000313" key="12">
    <source>
        <dbReference type="Proteomes" id="UP000251960"/>
    </source>
</evidence>
<dbReference type="InterPro" id="IPR045191">
    <property type="entry name" value="MBR1/2-like"/>
</dbReference>
<dbReference type="AlphaFoldDB" id="A0A3L6EIA8"/>
<feature type="compositionally biased region" description="Basic and acidic residues" evidence="9">
    <location>
        <begin position="1"/>
        <end position="11"/>
    </location>
</feature>
<reference evidence="11 12" key="1">
    <citation type="journal article" date="2018" name="Nat. Genet.">
        <title>Extensive intraspecific gene order and gene structural variations between Mo17 and other maize genomes.</title>
        <authorList>
            <person name="Sun S."/>
            <person name="Zhou Y."/>
            <person name="Chen J."/>
            <person name="Shi J."/>
            <person name="Zhao H."/>
            <person name="Zhao H."/>
            <person name="Song W."/>
            <person name="Zhang M."/>
            <person name="Cui Y."/>
            <person name="Dong X."/>
            <person name="Liu H."/>
            <person name="Ma X."/>
            <person name="Jiao Y."/>
            <person name="Wang B."/>
            <person name="Wei X."/>
            <person name="Stein J.C."/>
            <person name="Glaubitz J.C."/>
            <person name="Lu F."/>
            <person name="Yu G."/>
            <person name="Liang C."/>
            <person name="Fengler K."/>
            <person name="Li B."/>
            <person name="Rafalski A."/>
            <person name="Schnable P.S."/>
            <person name="Ware D.H."/>
            <person name="Buckler E.S."/>
            <person name="Lai J."/>
        </authorList>
    </citation>
    <scope>NUCLEOTIDE SEQUENCE [LARGE SCALE GENOMIC DNA]</scope>
    <source>
        <strain evidence="12">cv. Missouri 17</strain>
        <tissue evidence="11">Seedling</tissue>
    </source>
</reference>
<dbReference type="Pfam" id="PF13639">
    <property type="entry name" value="zf-RING_2"/>
    <property type="match status" value="1"/>
</dbReference>
<dbReference type="SUPFAM" id="SSF57850">
    <property type="entry name" value="RING/U-box"/>
    <property type="match status" value="1"/>
</dbReference>
<comment type="caution">
    <text evidence="11">The sequence shown here is derived from an EMBL/GenBank/DDBJ whole genome shotgun (WGS) entry which is preliminary data.</text>
</comment>
<dbReference type="InterPro" id="IPR001841">
    <property type="entry name" value="Znf_RING"/>
</dbReference>
<feature type="compositionally biased region" description="Polar residues" evidence="9">
    <location>
        <begin position="291"/>
        <end position="307"/>
    </location>
</feature>
<dbReference type="PANTHER" id="PTHR22937:SF136">
    <property type="entry name" value="RING-TYPE E3 UBIQUITIN TRANSFERASE"/>
    <property type="match status" value="1"/>
</dbReference>
<dbReference type="Gene3D" id="3.30.40.10">
    <property type="entry name" value="Zinc/RING finger domain, C3HC4 (zinc finger)"/>
    <property type="match status" value="1"/>
</dbReference>
<protein>
    <recommendedName>
        <fullName evidence="2">RING-type E3 ubiquitin transferase</fullName>
        <ecNumber evidence="2">2.3.2.27</ecNumber>
    </recommendedName>
</protein>
<evidence type="ECO:0000259" key="10">
    <source>
        <dbReference type="PROSITE" id="PS50089"/>
    </source>
</evidence>
<evidence type="ECO:0000256" key="4">
    <source>
        <dbReference type="ARBA" id="ARBA00022723"/>
    </source>
</evidence>
<dbReference type="Proteomes" id="UP000251960">
    <property type="component" value="Chromosome 5"/>
</dbReference>
<evidence type="ECO:0000256" key="7">
    <source>
        <dbReference type="ARBA" id="ARBA00022833"/>
    </source>
</evidence>
<dbReference type="PANTHER" id="PTHR22937">
    <property type="entry name" value="E3 UBIQUITIN-PROTEIN LIGASE RNF165"/>
    <property type="match status" value="1"/>
</dbReference>
<keyword evidence="7" id="KW-0862">Zinc</keyword>
<comment type="catalytic activity">
    <reaction evidence="1">
        <text>S-ubiquitinyl-[E2 ubiquitin-conjugating enzyme]-L-cysteine + [acceptor protein]-L-lysine = [E2 ubiquitin-conjugating enzyme]-L-cysteine + N(6)-ubiquitinyl-[acceptor protein]-L-lysine.</text>
        <dbReference type="EC" id="2.3.2.27"/>
    </reaction>
</comment>
<feature type="compositionally biased region" description="Polar residues" evidence="9">
    <location>
        <begin position="188"/>
        <end position="205"/>
    </location>
</feature>
<feature type="region of interest" description="Disordered" evidence="9">
    <location>
        <begin position="102"/>
        <end position="134"/>
    </location>
</feature>
<evidence type="ECO:0000256" key="8">
    <source>
        <dbReference type="PROSITE-ProRule" id="PRU00175"/>
    </source>
</evidence>
<evidence type="ECO:0000313" key="11">
    <source>
        <dbReference type="EMBL" id="PWZ20696.1"/>
    </source>
</evidence>
<accession>A0A3L6EIA8</accession>
<evidence type="ECO:0000256" key="6">
    <source>
        <dbReference type="ARBA" id="ARBA00022786"/>
    </source>
</evidence>
<keyword evidence="6" id="KW-0833">Ubl conjugation pathway</keyword>
<feature type="domain" description="RING-type" evidence="10">
    <location>
        <begin position="517"/>
        <end position="558"/>
    </location>
</feature>
<feature type="region of interest" description="Disordered" evidence="9">
    <location>
        <begin position="172"/>
        <end position="205"/>
    </location>
</feature>
<evidence type="ECO:0000256" key="1">
    <source>
        <dbReference type="ARBA" id="ARBA00000900"/>
    </source>
</evidence>